<gene>
    <name evidence="1" type="ORF">P7H70_10950</name>
</gene>
<organism evidence="1 2">
    <name type="scientific">Vagococcus carniphilus</name>
    <dbReference type="NCBI Taxonomy" id="218144"/>
    <lineage>
        <taxon>Bacteria</taxon>
        <taxon>Bacillati</taxon>
        <taxon>Bacillota</taxon>
        <taxon>Bacilli</taxon>
        <taxon>Lactobacillales</taxon>
        <taxon>Enterococcaceae</taxon>
        <taxon>Vagococcus</taxon>
    </lineage>
</organism>
<dbReference type="AlphaFoldDB" id="A0AAW8U9Q0"/>
<comment type="caution">
    <text evidence="1">The sequence shown here is derived from an EMBL/GenBank/DDBJ whole genome shotgun (WGS) entry which is preliminary data.</text>
</comment>
<reference evidence="1" key="1">
    <citation type="submission" date="2023-03" db="EMBL/GenBank/DDBJ databases">
        <authorList>
            <person name="Shen W."/>
            <person name="Cai J."/>
        </authorList>
    </citation>
    <scope>NUCLEOTIDE SEQUENCE</scope>
    <source>
        <strain evidence="1">P96-3</strain>
    </source>
</reference>
<name>A0AAW8U9Q0_9ENTE</name>
<dbReference type="EMBL" id="JARQBZ010000020">
    <property type="protein sequence ID" value="MDT2834552.1"/>
    <property type="molecule type" value="Genomic_DNA"/>
</dbReference>
<dbReference type="Proteomes" id="UP001268577">
    <property type="component" value="Unassembled WGS sequence"/>
</dbReference>
<accession>A0AAW8U9Q0</accession>
<evidence type="ECO:0000313" key="2">
    <source>
        <dbReference type="Proteomes" id="UP001268577"/>
    </source>
</evidence>
<sequence length="329" mass="37670">MNKNEINSINNKTVEIKSPLFKKRKTNKGEQGIKFLTDFTMMVPGLVESISFDTKYVVDISAEISKKIADGSLQLMTKSNGETLAVLTDSKTKHIIQQLPIKTELITPALGPAMLAVGLFIQIKKIEKGIDNLNKGISEVLQNFEDDRYARAFSAKEKFEQAVLFSNQQLKQDFLLNILDDVTNTKHMLYKQLTHKVERLINRKKGFIDNSKNELANEALQNLYLFNEVFKIQIECYAELDEYFALSHALNMYENEINTVLTKEVQLAVDGFFKESTNPFSHAILEVISSVNQTNNFLLENEVVILDHLNEKKLFFDTLKEQEILNTYD</sequence>
<proteinExistence type="predicted"/>
<evidence type="ECO:0000313" key="1">
    <source>
        <dbReference type="EMBL" id="MDT2834552.1"/>
    </source>
</evidence>
<dbReference type="RefSeq" id="WP_311867257.1">
    <property type="nucleotide sequence ID" value="NZ_JARQBZ010000020.1"/>
</dbReference>
<protein>
    <submittedName>
        <fullName evidence="1">Uncharacterized protein</fullName>
    </submittedName>
</protein>